<evidence type="ECO:0000256" key="6">
    <source>
        <dbReference type="ARBA" id="ARBA00022824"/>
    </source>
</evidence>
<reference evidence="13" key="1">
    <citation type="submission" date="2019-05" db="EMBL/GenBank/DDBJ databases">
        <title>Annotation for the trematode Paragonimus heterotremus.</title>
        <authorList>
            <person name="Choi Y.-J."/>
        </authorList>
    </citation>
    <scope>NUCLEOTIDE SEQUENCE</scope>
    <source>
        <strain evidence="13">LC</strain>
    </source>
</reference>
<dbReference type="GO" id="GO:0006890">
    <property type="term" value="P:retrograde vesicle-mediated transport, Golgi to endoplasmic reticulum"/>
    <property type="evidence" value="ECO:0007669"/>
    <property type="project" value="TreeGrafter"/>
</dbReference>
<keyword evidence="7" id="KW-0931">ER-Golgi transport</keyword>
<evidence type="ECO:0000256" key="10">
    <source>
        <dbReference type="ARBA" id="ARBA00023136"/>
    </source>
</evidence>
<comment type="subcellular location">
    <subcellularLocation>
        <location evidence="1">Endoplasmic reticulum membrane</location>
        <topology evidence="1">Single-pass type IV membrane protein</topology>
    </subcellularLocation>
</comment>
<name>A0A8J4WEK8_9TREM</name>
<protein>
    <recommendedName>
        <fullName evidence="3">Vesicle transport protein USE1</fullName>
    </recommendedName>
    <alternativeName>
        <fullName evidence="11">USE1-like protein</fullName>
    </alternativeName>
</protein>
<evidence type="ECO:0000256" key="5">
    <source>
        <dbReference type="ARBA" id="ARBA00022692"/>
    </source>
</evidence>
<evidence type="ECO:0000256" key="12">
    <source>
        <dbReference type="SAM" id="Phobius"/>
    </source>
</evidence>
<evidence type="ECO:0000256" key="7">
    <source>
        <dbReference type="ARBA" id="ARBA00022892"/>
    </source>
</evidence>
<dbReference type="PANTHER" id="PTHR13050">
    <property type="entry name" value="USE1-LIKE PROTEIN"/>
    <property type="match status" value="1"/>
</dbReference>
<evidence type="ECO:0000256" key="2">
    <source>
        <dbReference type="ARBA" id="ARBA00007891"/>
    </source>
</evidence>
<dbReference type="AlphaFoldDB" id="A0A8J4WEK8"/>
<evidence type="ECO:0000256" key="11">
    <source>
        <dbReference type="ARBA" id="ARBA00032711"/>
    </source>
</evidence>
<proteinExistence type="inferred from homology"/>
<keyword evidence="6" id="KW-0256">Endoplasmic reticulum</keyword>
<dbReference type="InterPro" id="IPR019150">
    <property type="entry name" value="Vesicle_transport_protein_Use1"/>
</dbReference>
<dbReference type="GO" id="GO:0005484">
    <property type="term" value="F:SNAP receptor activity"/>
    <property type="evidence" value="ECO:0007669"/>
    <property type="project" value="TreeGrafter"/>
</dbReference>
<dbReference type="GO" id="GO:0031201">
    <property type="term" value="C:SNARE complex"/>
    <property type="evidence" value="ECO:0007669"/>
    <property type="project" value="TreeGrafter"/>
</dbReference>
<keyword evidence="10 12" id="KW-0472">Membrane</keyword>
<gene>
    <name evidence="13" type="ORF">PHET_09873</name>
</gene>
<evidence type="ECO:0000256" key="4">
    <source>
        <dbReference type="ARBA" id="ARBA00022448"/>
    </source>
</evidence>
<feature type="transmembrane region" description="Helical" evidence="12">
    <location>
        <begin position="266"/>
        <end position="288"/>
    </location>
</feature>
<evidence type="ECO:0000256" key="3">
    <source>
        <dbReference type="ARBA" id="ARBA00015843"/>
    </source>
</evidence>
<comment type="similarity">
    <text evidence="2">Belongs to the USE1 family.</text>
</comment>
<evidence type="ECO:0000256" key="9">
    <source>
        <dbReference type="ARBA" id="ARBA00022989"/>
    </source>
</evidence>
<keyword evidence="4" id="KW-0813">Transport</keyword>
<dbReference type="EMBL" id="LUCH01006639">
    <property type="protein sequence ID" value="KAF5397193.1"/>
    <property type="molecule type" value="Genomic_DNA"/>
</dbReference>
<comment type="caution">
    <text evidence="13">The sequence shown here is derived from an EMBL/GenBank/DDBJ whole genome shotgun (WGS) entry which is preliminary data.</text>
</comment>
<dbReference type="PANTHER" id="PTHR13050:SF7">
    <property type="entry name" value="VESICLE TRANSPORT PROTEIN USE1"/>
    <property type="match status" value="1"/>
</dbReference>
<dbReference type="GO" id="GO:0015031">
    <property type="term" value="P:protein transport"/>
    <property type="evidence" value="ECO:0007669"/>
    <property type="project" value="UniProtKB-KW"/>
</dbReference>
<accession>A0A8J4WEK8</accession>
<evidence type="ECO:0000256" key="1">
    <source>
        <dbReference type="ARBA" id="ARBA00004163"/>
    </source>
</evidence>
<dbReference type="OrthoDB" id="4506189at2759"/>
<dbReference type="Pfam" id="PF09753">
    <property type="entry name" value="Use1"/>
    <property type="match status" value="1"/>
</dbReference>
<evidence type="ECO:0000313" key="13">
    <source>
        <dbReference type="EMBL" id="KAF5397193.1"/>
    </source>
</evidence>
<keyword evidence="5 12" id="KW-0812">Transmembrane</keyword>
<keyword evidence="9 12" id="KW-1133">Transmembrane helix</keyword>
<keyword evidence="8" id="KW-0653">Protein transport</keyword>
<dbReference type="GO" id="GO:0005789">
    <property type="term" value="C:endoplasmic reticulum membrane"/>
    <property type="evidence" value="ECO:0007669"/>
    <property type="project" value="UniProtKB-SubCell"/>
</dbReference>
<evidence type="ECO:0000313" key="14">
    <source>
        <dbReference type="Proteomes" id="UP000748531"/>
    </source>
</evidence>
<dbReference type="CDD" id="cd15860">
    <property type="entry name" value="SNARE_USE1"/>
    <property type="match status" value="1"/>
</dbReference>
<dbReference type="Proteomes" id="UP000748531">
    <property type="component" value="Unassembled WGS sequence"/>
</dbReference>
<organism evidence="13 14">
    <name type="scientific">Paragonimus heterotremus</name>
    <dbReference type="NCBI Taxonomy" id="100268"/>
    <lineage>
        <taxon>Eukaryota</taxon>
        <taxon>Metazoa</taxon>
        <taxon>Spiralia</taxon>
        <taxon>Lophotrochozoa</taxon>
        <taxon>Platyhelminthes</taxon>
        <taxon>Trematoda</taxon>
        <taxon>Digenea</taxon>
        <taxon>Plagiorchiida</taxon>
        <taxon>Troglotremata</taxon>
        <taxon>Troglotrematidae</taxon>
        <taxon>Paragonimus</taxon>
    </lineage>
</organism>
<sequence length="304" mass="34335">MCVIEMNFARLLHCAEDLATAGHAHEHRFESYFEALKQLFNDLITSDDRPTTDYVRHYESRLNQLECAKKLAETSNPEQRASVFMSSVAPLIPRPVSDDLLCISASRPVEASTLVVDAQRLPCPSSNVPVAETSIRGFLDSPPCVRKSEQRKLDSENRKLLLGSAVDTLSATGDESLLIRGQSSESERHSRAQLLHKEEFRREELASEMLNMAIHLKDQSAAMSDRLKSDQKTIESSINQADQNKTDLSMVLDQLSEELGSRCARIVWIALLIALIVFFQMIAFMKLFRKRTWHTTGQSLRTEL</sequence>
<evidence type="ECO:0000256" key="8">
    <source>
        <dbReference type="ARBA" id="ARBA00022927"/>
    </source>
</evidence>
<keyword evidence="14" id="KW-1185">Reference proteome</keyword>